<dbReference type="Pfam" id="PF06747">
    <property type="entry name" value="CHCH"/>
    <property type="match status" value="1"/>
</dbReference>
<evidence type="ECO:0000256" key="10">
    <source>
        <dbReference type="ARBA" id="ARBA00033150"/>
    </source>
</evidence>
<dbReference type="AlphaFoldDB" id="A0A9W8L8F1"/>
<evidence type="ECO:0000259" key="13">
    <source>
        <dbReference type="Pfam" id="PF06747"/>
    </source>
</evidence>
<dbReference type="GO" id="GO:0045041">
    <property type="term" value="P:protein import into mitochondrial intermembrane space"/>
    <property type="evidence" value="ECO:0007669"/>
    <property type="project" value="InterPro"/>
</dbReference>
<dbReference type="PANTHER" id="PTHR21622">
    <property type="entry name" value="COILED-COIL-HELIX-COILED-COIL-HELIX DOMAIN CONTAINING 4"/>
    <property type="match status" value="1"/>
</dbReference>
<evidence type="ECO:0000256" key="4">
    <source>
        <dbReference type="ARBA" id="ARBA00022927"/>
    </source>
</evidence>
<keyword evidence="5" id="KW-0560">Oxidoreductase</keyword>
<evidence type="ECO:0000256" key="3">
    <source>
        <dbReference type="ARBA" id="ARBA00022448"/>
    </source>
</evidence>
<feature type="compositionally biased region" description="Polar residues" evidence="11">
    <location>
        <begin position="21"/>
        <end position="34"/>
    </location>
</feature>
<evidence type="ECO:0000256" key="9">
    <source>
        <dbReference type="ARBA" id="ARBA00023284"/>
    </source>
</evidence>
<evidence type="ECO:0000259" key="12">
    <source>
        <dbReference type="Pfam" id="PF02558"/>
    </source>
</evidence>
<sequence length="250" mass="27417">MATSQSTTTAEQTISSEETSRVTTIDTADLGNNNKVDEEGGQSQAYNPETGEINWDCPCLGGMAQGTCGEEFKAAFSCFIYSEEEPKGMDCVDAFKAMQDCFRAHPEEYANEIGDADEEDDDIEIDTEDSGNDTDIEDIKDTQNKDYVFAWRLQESGKAEVTAVCRSNYEAVSQHGFRITSQMYGDHIYQPSRVVRSVEEAVDDGTSYDFIVVCTKALPNLGDNSGLITSAVTQQTVILLIQNGIGIEEP</sequence>
<evidence type="ECO:0000256" key="7">
    <source>
        <dbReference type="ARBA" id="ARBA00023128"/>
    </source>
</evidence>
<proteinExistence type="predicted"/>
<gene>
    <name evidence="14" type="primary">MIA40</name>
    <name evidence="14" type="ORF">GGI19_006222</name>
</gene>
<evidence type="ECO:0000256" key="1">
    <source>
        <dbReference type="ARBA" id="ARBA00004164"/>
    </source>
</evidence>
<evidence type="ECO:0000256" key="2">
    <source>
        <dbReference type="ARBA" id="ARBA00013714"/>
    </source>
</evidence>
<keyword evidence="7" id="KW-0496">Mitochondrion</keyword>
<dbReference type="InterPro" id="IPR010625">
    <property type="entry name" value="CHCH"/>
</dbReference>
<evidence type="ECO:0000256" key="11">
    <source>
        <dbReference type="SAM" id="MobiDB-lite"/>
    </source>
</evidence>
<dbReference type="PROSITE" id="PS51808">
    <property type="entry name" value="CHCH"/>
    <property type="match status" value="1"/>
</dbReference>
<feature type="domain" description="Ketopantoate reductase N-terminal" evidence="12">
    <location>
        <begin position="148"/>
        <end position="249"/>
    </location>
</feature>
<feature type="non-terminal residue" evidence="14">
    <location>
        <position position="1"/>
    </location>
</feature>
<dbReference type="Proteomes" id="UP001140011">
    <property type="component" value="Unassembled WGS sequence"/>
</dbReference>
<evidence type="ECO:0000256" key="8">
    <source>
        <dbReference type="ARBA" id="ARBA00023157"/>
    </source>
</evidence>
<comment type="subcellular location">
    <subcellularLocation>
        <location evidence="1">Mitochondrion inner membrane</location>
        <topology evidence="1">Single-pass type II membrane protein</topology>
        <orientation evidence="1">Intermembrane side</orientation>
    </subcellularLocation>
</comment>
<accession>A0A9W8L8F1</accession>
<dbReference type="Gene3D" id="3.40.50.720">
    <property type="entry name" value="NAD(P)-binding Rossmann-like Domain"/>
    <property type="match status" value="1"/>
</dbReference>
<keyword evidence="15" id="KW-1185">Reference proteome</keyword>
<dbReference type="GO" id="GO:0005743">
    <property type="term" value="C:mitochondrial inner membrane"/>
    <property type="evidence" value="ECO:0007669"/>
    <property type="project" value="UniProtKB-SubCell"/>
</dbReference>
<keyword evidence="6" id="KW-0811">Translocation</keyword>
<evidence type="ECO:0000256" key="5">
    <source>
        <dbReference type="ARBA" id="ARBA00023002"/>
    </source>
</evidence>
<feature type="compositionally biased region" description="Low complexity" evidence="11">
    <location>
        <begin position="1"/>
        <end position="17"/>
    </location>
</feature>
<reference evidence="14" key="1">
    <citation type="submission" date="2022-07" db="EMBL/GenBank/DDBJ databases">
        <title>Phylogenomic reconstructions and comparative analyses of Kickxellomycotina fungi.</title>
        <authorList>
            <person name="Reynolds N.K."/>
            <person name="Stajich J.E."/>
            <person name="Barry K."/>
            <person name="Grigoriev I.V."/>
            <person name="Crous P."/>
            <person name="Smith M.E."/>
        </authorList>
    </citation>
    <scope>NUCLEOTIDE SEQUENCE</scope>
    <source>
        <strain evidence="14">BCRC 34297</strain>
    </source>
</reference>
<name>A0A9W8L8F1_9FUNG</name>
<feature type="domain" description="CHCH" evidence="13">
    <location>
        <begin position="68"/>
        <end position="103"/>
    </location>
</feature>
<dbReference type="Pfam" id="PF02558">
    <property type="entry name" value="ApbA"/>
    <property type="match status" value="1"/>
</dbReference>
<evidence type="ECO:0000256" key="6">
    <source>
        <dbReference type="ARBA" id="ARBA00023010"/>
    </source>
</evidence>
<protein>
    <recommendedName>
        <fullName evidence="2">Mitochondrial intermembrane space import and assembly protein 40</fullName>
    </recommendedName>
    <alternativeName>
        <fullName evidence="10">Mitochondrial import inner membrane translocase TIM40</fullName>
    </alternativeName>
</protein>
<keyword evidence="8" id="KW-1015">Disulfide bond</keyword>
<comment type="caution">
    <text evidence="14">The sequence shown here is derived from an EMBL/GenBank/DDBJ whole genome shotgun (WGS) entry which is preliminary data.</text>
</comment>
<evidence type="ECO:0000313" key="14">
    <source>
        <dbReference type="EMBL" id="KAJ2748183.1"/>
    </source>
</evidence>
<dbReference type="PANTHER" id="PTHR21622:SF0">
    <property type="entry name" value="COILED-COIL-HELIX-COILED-COIL-HELIX DOMAIN CONTAINING 4"/>
    <property type="match status" value="1"/>
</dbReference>
<dbReference type="GO" id="GO:0015035">
    <property type="term" value="F:protein-disulfide reductase activity"/>
    <property type="evidence" value="ECO:0007669"/>
    <property type="project" value="InterPro"/>
</dbReference>
<feature type="region of interest" description="Disordered" evidence="11">
    <location>
        <begin position="1"/>
        <end position="49"/>
    </location>
</feature>
<organism evidence="14 15">
    <name type="scientific">Coemansia pectinata</name>
    <dbReference type="NCBI Taxonomy" id="1052879"/>
    <lineage>
        <taxon>Eukaryota</taxon>
        <taxon>Fungi</taxon>
        <taxon>Fungi incertae sedis</taxon>
        <taxon>Zoopagomycota</taxon>
        <taxon>Kickxellomycotina</taxon>
        <taxon>Kickxellomycetes</taxon>
        <taxon>Kickxellales</taxon>
        <taxon>Kickxellaceae</taxon>
        <taxon>Coemansia</taxon>
    </lineage>
</organism>
<keyword evidence="3" id="KW-0813">Transport</keyword>
<dbReference type="Gene3D" id="1.10.287.2900">
    <property type="match status" value="1"/>
</dbReference>
<keyword evidence="4" id="KW-0653">Protein transport</keyword>
<keyword evidence="9" id="KW-0676">Redox-active center</keyword>
<dbReference type="InterPro" id="IPR039289">
    <property type="entry name" value="CHCHD4"/>
</dbReference>
<dbReference type="EMBL" id="JANBUH010001173">
    <property type="protein sequence ID" value="KAJ2748183.1"/>
    <property type="molecule type" value="Genomic_DNA"/>
</dbReference>
<dbReference type="OrthoDB" id="7481291at2759"/>
<dbReference type="GO" id="GO:0005758">
    <property type="term" value="C:mitochondrial intermembrane space"/>
    <property type="evidence" value="ECO:0007669"/>
    <property type="project" value="TreeGrafter"/>
</dbReference>
<dbReference type="InterPro" id="IPR013332">
    <property type="entry name" value="KPR_N"/>
</dbReference>
<evidence type="ECO:0000313" key="15">
    <source>
        <dbReference type="Proteomes" id="UP001140011"/>
    </source>
</evidence>